<feature type="domain" description="Beta-lactamase-related" evidence="5">
    <location>
        <begin position="52"/>
        <end position="372"/>
    </location>
</feature>
<gene>
    <name evidence="6" type="ORF">F0U60_51430</name>
</gene>
<dbReference type="PANTHER" id="PTHR46825">
    <property type="entry name" value="D-ALANYL-D-ALANINE-CARBOXYPEPTIDASE/ENDOPEPTIDASE AMPH"/>
    <property type="match status" value="1"/>
</dbReference>
<evidence type="ECO:0000256" key="2">
    <source>
        <dbReference type="ARBA" id="ARBA00023136"/>
    </source>
</evidence>
<evidence type="ECO:0000256" key="3">
    <source>
        <dbReference type="SAM" id="MobiDB-lite"/>
    </source>
</evidence>
<reference evidence="6 7" key="1">
    <citation type="submission" date="2019-08" db="EMBL/GenBank/DDBJ databases">
        <title>Archangium and Cystobacter genomes.</title>
        <authorList>
            <person name="Chen I.-C.K."/>
            <person name="Wielgoss S."/>
        </authorList>
    </citation>
    <scope>NUCLEOTIDE SEQUENCE [LARGE SCALE GENOMIC DNA]</scope>
    <source>
        <strain evidence="6 7">Cbm 6</strain>
    </source>
</reference>
<dbReference type="InterPro" id="IPR012338">
    <property type="entry name" value="Beta-lactam/transpept-like"/>
</dbReference>
<dbReference type="Pfam" id="PF00144">
    <property type="entry name" value="Beta-lactamase"/>
    <property type="match status" value="1"/>
</dbReference>
<dbReference type="InterPro" id="IPR001466">
    <property type="entry name" value="Beta-lactam-related"/>
</dbReference>
<protein>
    <submittedName>
        <fullName evidence="6">Serine hydrolase</fullName>
    </submittedName>
</protein>
<organism evidence="6 7">
    <name type="scientific">Archangium minus</name>
    <dbReference type="NCBI Taxonomy" id="83450"/>
    <lineage>
        <taxon>Bacteria</taxon>
        <taxon>Pseudomonadati</taxon>
        <taxon>Myxococcota</taxon>
        <taxon>Myxococcia</taxon>
        <taxon>Myxococcales</taxon>
        <taxon>Cystobacterineae</taxon>
        <taxon>Archangiaceae</taxon>
        <taxon>Archangium</taxon>
    </lineage>
</organism>
<keyword evidence="6" id="KW-0378">Hydrolase</keyword>
<dbReference type="GO" id="GO:0016787">
    <property type="term" value="F:hydrolase activity"/>
    <property type="evidence" value="ECO:0007669"/>
    <property type="project" value="UniProtKB-KW"/>
</dbReference>
<dbReference type="Proteomes" id="UP001611383">
    <property type="component" value="Chromosome"/>
</dbReference>
<dbReference type="PANTHER" id="PTHR46825:SF11">
    <property type="entry name" value="PENICILLIN-BINDING PROTEIN 4"/>
    <property type="match status" value="1"/>
</dbReference>
<evidence type="ECO:0000313" key="7">
    <source>
        <dbReference type="Proteomes" id="UP001611383"/>
    </source>
</evidence>
<evidence type="ECO:0000313" key="6">
    <source>
        <dbReference type="EMBL" id="WNG51612.1"/>
    </source>
</evidence>
<name>A0ABY9X8B0_9BACT</name>
<keyword evidence="7" id="KW-1185">Reference proteome</keyword>
<proteinExistence type="predicted"/>
<evidence type="ECO:0000256" key="1">
    <source>
        <dbReference type="ARBA" id="ARBA00004370"/>
    </source>
</evidence>
<dbReference type="Gene3D" id="3.40.710.10">
    <property type="entry name" value="DD-peptidase/beta-lactamase superfamily"/>
    <property type="match status" value="1"/>
</dbReference>
<feature type="region of interest" description="Disordered" evidence="3">
    <location>
        <begin position="610"/>
        <end position="664"/>
    </location>
</feature>
<keyword evidence="2" id="KW-0472">Membrane</keyword>
<feature type="chain" id="PRO_5045662896" evidence="4">
    <location>
        <begin position="19"/>
        <end position="664"/>
    </location>
</feature>
<comment type="subcellular location">
    <subcellularLocation>
        <location evidence="1">Membrane</location>
    </subcellularLocation>
</comment>
<accession>A0ABY9X8B0</accession>
<keyword evidence="4" id="KW-0732">Signal</keyword>
<evidence type="ECO:0000259" key="5">
    <source>
        <dbReference type="Pfam" id="PF00144"/>
    </source>
</evidence>
<dbReference type="RefSeq" id="WP_395811884.1">
    <property type="nucleotide sequence ID" value="NZ_CP043494.1"/>
</dbReference>
<evidence type="ECO:0000256" key="4">
    <source>
        <dbReference type="SAM" id="SignalP"/>
    </source>
</evidence>
<feature type="signal peptide" evidence="4">
    <location>
        <begin position="1"/>
        <end position="18"/>
    </location>
</feature>
<dbReference type="SUPFAM" id="SSF56601">
    <property type="entry name" value="beta-lactamase/transpeptidase-like"/>
    <property type="match status" value="1"/>
</dbReference>
<feature type="compositionally biased region" description="Basic and acidic residues" evidence="3">
    <location>
        <begin position="655"/>
        <end position="664"/>
    </location>
</feature>
<sequence length="664" mass="72464">MRAFLFALLLLPGVTAPAAPRRLAQARATASAPAASRQKEAPFPPEVRRALETLVRAELAKGPHAGLSVGVLHGGRRWVAGFGYRDLAHKLPATPRTTYRMASITKSFTAVAVLQLVQEGKLDLDADIHTLVSAYPEKPWPITVRQLLGHLGGVPHYDGPESSENTRHVDTAGALALFADKELAAEPGTKFVYTTWGYNLLGAAVEKASGQGYGAYLKTHIFGPAGMRHAALDDYRTRDKQHALGYRQSRGQLVPSHYLDVSSRFAGGGTRASVEDLLAFGQAILQHRLVPAETARMMQASMSTREGQLTDYGMGFATYPLRGHYMVAHAGGQPETTSLLVMLPAEDVVIALATNLEGDAKRLRRVSTRIIETLLEDGLVRRDAHLADPVDAVVHEGLARLFTYGLSYHLWATRGPGALPEPGDLDEAFTQVSTLLDRATITQDPQVALGRVRAAHQPREGSLLIRVGAQMARTLETALGPEKLREYPARGPLAFFTDYLAACEQASCPGPQRFSESLQNDVRHFDKVWQQAQVSELSRIRLDEARDPEALWPALEAVTTGVMLHPDYVEEMLRVAARHRRQGKHEEQLLWLERAVDLHPRSDEARQALAKAQGIETPEPEIPAATVPRRATDGSSPVPDDAGLTPTSRPTLPRPQERAADHGG</sequence>
<dbReference type="EMBL" id="CP043494">
    <property type="protein sequence ID" value="WNG51612.1"/>
    <property type="molecule type" value="Genomic_DNA"/>
</dbReference>
<dbReference type="InterPro" id="IPR050491">
    <property type="entry name" value="AmpC-like"/>
</dbReference>